<proteinExistence type="predicted"/>
<dbReference type="SMART" id="SM00240">
    <property type="entry name" value="FHA"/>
    <property type="match status" value="1"/>
</dbReference>
<dbReference type="InterPro" id="IPR050923">
    <property type="entry name" value="Cell_Proc_Reg/RNA_Proc"/>
</dbReference>
<comment type="caution">
    <text evidence="2">The sequence shown here is derived from an EMBL/GenBank/DDBJ whole genome shotgun (WGS) entry which is preliminary data.</text>
</comment>
<dbReference type="Proteomes" id="UP000077202">
    <property type="component" value="Unassembled WGS sequence"/>
</dbReference>
<protein>
    <recommendedName>
        <fullName evidence="1">FHA domain-containing protein</fullName>
    </recommendedName>
</protein>
<organism evidence="2 3">
    <name type="scientific">Marchantia polymorpha subsp. ruderalis</name>
    <dbReference type="NCBI Taxonomy" id="1480154"/>
    <lineage>
        <taxon>Eukaryota</taxon>
        <taxon>Viridiplantae</taxon>
        <taxon>Streptophyta</taxon>
        <taxon>Embryophyta</taxon>
        <taxon>Marchantiophyta</taxon>
        <taxon>Marchantiopsida</taxon>
        <taxon>Marchantiidae</taxon>
        <taxon>Marchantiales</taxon>
        <taxon>Marchantiaceae</taxon>
        <taxon>Marchantia</taxon>
    </lineage>
</organism>
<feature type="domain" description="FHA" evidence="1">
    <location>
        <begin position="80"/>
        <end position="129"/>
    </location>
</feature>
<evidence type="ECO:0000259" key="1">
    <source>
        <dbReference type="PROSITE" id="PS50006"/>
    </source>
</evidence>
<sequence>MQMHIGVVRDGGPGMAENCVGSFCKSSRNAEVIHGKPLEQDLTHSISYFQSAMAPGTIRLSVVSGVMSGLEGVYDTKKRITVGRVRVNKFQLKADTVSSKHAVIAHADGRWFITDCDSSNGTSVNGISVIPGTPVELKDGDTLIVGVGSDNIVKVKIETQGAVDVHVQNDSIVKKSALSTLTVKQWIEEEMERLSAETEALAEAVLRGLAESAEQVKKDACSNAGVD</sequence>
<dbReference type="CDD" id="cd00060">
    <property type="entry name" value="FHA"/>
    <property type="match status" value="1"/>
</dbReference>
<dbReference type="InterPro" id="IPR000253">
    <property type="entry name" value="FHA_dom"/>
</dbReference>
<dbReference type="EMBL" id="LVLJ01003787">
    <property type="protein sequence ID" value="OAE19765.1"/>
    <property type="molecule type" value="Genomic_DNA"/>
</dbReference>
<accession>A0A176VIL0</accession>
<dbReference type="SUPFAM" id="SSF49879">
    <property type="entry name" value="SMAD/FHA domain"/>
    <property type="match status" value="1"/>
</dbReference>
<dbReference type="Gene3D" id="2.60.200.20">
    <property type="match status" value="1"/>
</dbReference>
<dbReference type="PROSITE" id="PS50006">
    <property type="entry name" value="FHA_DOMAIN"/>
    <property type="match status" value="1"/>
</dbReference>
<evidence type="ECO:0000313" key="3">
    <source>
        <dbReference type="Proteomes" id="UP000077202"/>
    </source>
</evidence>
<dbReference type="Pfam" id="PF00498">
    <property type="entry name" value="FHA"/>
    <property type="match status" value="1"/>
</dbReference>
<dbReference type="AlphaFoldDB" id="A0A176VIL0"/>
<gene>
    <name evidence="2" type="ORF">AXG93_2958s1420</name>
</gene>
<reference evidence="2" key="1">
    <citation type="submission" date="2016-03" db="EMBL/GenBank/DDBJ databases">
        <title>Mechanisms controlling the formation of the plant cell surface in tip-growing cells are functionally conserved among land plants.</title>
        <authorList>
            <person name="Honkanen S."/>
            <person name="Jones V.A."/>
            <person name="Morieri G."/>
            <person name="Champion C."/>
            <person name="Hetherington A.J."/>
            <person name="Kelly S."/>
            <person name="Saint-Marcoux D."/>
            <person name="Proust H."/>
            <person name="Prescott H."/>
            <person name="Dolan L."/>
        </authorList>
    </citation>
    <scope>NUCLEOTIDE SEQUENCE [LARGE SCALE GENOMIC DNA]</scope>
    <source>
        <tissue evidence="2">Whole gametophyte</tissue>
    </source>
</reference>
<dbReference type="InterPro" id="IPR008984">
    <property type="entry name" value="SMAD_FHA_dom_sf"/>
</dbReference>
<evidence type="ECO:0000313" key="2">
    <source>
        <dbReference type="EMBL" id="OAE19765.1"/>
    </source>
</evidence>
<dbReference type="PANTHER" id="PTHR23308">
    <property type="entry name" value="NUCLEAR INHIBITOR OF PROTEIN PHOSPHATASE-1"/>
    <property type="match status" value="1"/>
</dbReference>
<keyword evidence="3" id="KW-1185">Reference proteome</keyword>
<name>A0A176VIL0_MARPO</name>